<dbReference type="GO" id="GO:0003677">
    <property type="term" value="F:DNA binding"/>
    <property type="evidence" value="ECO:0007669"/>
    <property type="project" value="InterPro"/>
</dbReference>
<evidence type="ECO:0000256" key="3">
    <source>
        <dbReference type="ARBA" id="ARBA00022723"/>
    </source>
</evidence>
<accession>A0A179D187</accession>
<dbReference type="AlphaFoldDB" id="A0A179D187"/>
<dbReference type="Proteomes" id="UP000078390">
    <property type="component" value="Unassembled WGS sequence"/>
</dbReference>
<dbReference type="RefSeq" id="WP_068671807.1">
    <property type="nucleotide sequence ID" value="NZ_LWLG01000024.1"/>
</dbReference>
<feature type="domain" description="Helix-hairpin-helix DNA-binding motif class 1" evidence="10">
    <location>
        <begin position="120"/>
        <end position="139"/>
    </location>
</feature>
<protein>
    <submittedName>
        <fullName evidence="12">Endonuclease III</fullName>
        <ecNumber evidence="12">4.2.99.18</ecNumber>
    </submittedName>
</protein>
<name>A0A179D187_9BACT</name>
<evidence type="ECO:0000256" key="4">
    <source>
        <dbReference type="ARBA" id="ARBA00022763"/>
    </source>
</evidence>
<keyword evidence="2" id="KW-0004">4Fe-4S</keyword>
<keyword evidence="8" id="KW-0234">DNA repair</keyword>
<keyword evidence="5" id="KW-0378">Hydrolase</keyword>
<dbReference type="SMART" id="SM00478">
    <property type="entry name" value="ENDO3c"/>
    <property type="match status" value="1"/>
</dbReference>
<keyword evidence="4" id="KW-0227">DNA damage</keyword>
<dbReference type="OrthoDB" id="9802365at2"/>
<dbReference type="InterPro" id="IPR023170">
    <property type="entry name" value="HhH_base_excis_C"/>
</dbReference>
<dbReference type="SUPFAM" id="SSF48150">
    <property type="entry name" value="DNA-glycosylase"/>
    <property type="match status" value="1"/>
</dbReference>
<dbReference type="InterPro" id="IPR003583">
    <property type="entry name" value="Hlx-hairpin-Hlx_DNA-bd_motif"/>
</dbReference>
<proteinExistence type="inferred from homology"/>
<reference evidence="12 13" key="1">
    <citation type="submission" date="2016-04" db="EMBL/GenBank/DDBJ databases">
        <title>Genome analysis of Thermosulfurimonas dismutans, the first thermophilic sulfur-disproportionating bacterium of the phylum Thermodesulfobacteria.</title>
        <authorList>
            <person name="Mardanov A.V."/>
            <person name="Beletsky A.V."/>
            <person name="Kadnikov V.V."/>
            <person name="Slobodkin A.I."/>
            <person name="Ravin N.V."/>
        </authorList>
    </citation>
    <scope>NUCLEOTIDE SEQUENCE [LARGE SCALE GENOMIC DNA]</scope>
    <source>
        <strain evidence="12 13">S95</strain>
    </source>
</reference>
<evidence type="ECO:0000256" key="5">
    <source>
        <dbReference type="ARBA" id="ARBA00022801"/>
    </source>
</evidence>
<dbReference type="Gene3D" id="1.10.340.30">
    <property type="entry name" value="Hypothetical protein, domain 2"/>
    <property type="match status" value="1"/>
</dbReference>
<dbReference type="Gene3D" id="1.10.1670.10">
    <property type="entry name" value="Helix-hairpin-Helix base-excision DNA repair enzymes (C-terminal)"/>
    <property type="match status" value="1"/>
</dbReference>
<dbReference type="Pfam" id="PF00730">
    <property type="entry name" value="HhH-GPD"/>
    <property type="match status" value="1"/>
</dbReference>
<keyword evidence="6" id="KW-0408">Iron</keyword>
<dbReference type="EC" id="4.2.99.18" evidence="12"/>
<keyword evidence="9" id="KW-0326">Glycosidase</keyword>
<dbReference type="PANTHER" id="PTHR10359:SF19">
    <property type="entry name" value="DNA REPAIR GLYCOSYLASE MJ1434-RELATED"/>
    <property type="match status" value="1"/>
</dbReference>
<dbReference type="PANTHER" id="PTHR10359">
    <property type="entry name" value="A/G-SPECIFIC ADENINE GLYCOSYLASE/ENDONUCLEASE III"/>
    <property type="match status" value="1"/>
</dbReference>
<dbReference type="GO" id="GO:0051539">
    <property type="term" value="F:4 iron, 4 sulfur cluster binding"/>
    <property type="evidence" value="ECO:0007669"/>
    <property type="project" value="UniProtKB-KW"/>
</dbReference>
<keyword evidence="13" id="KW-1185">Reference proteome</keyword>
<dbReference type="Pfam" id="PF00633">
    <property type="entry name" value="HHH"/>
    <property type="match status" value="1"/>
</dbReference>
<evidence type="ECO:0000313" key="13">
    <source>
        <dbReference type="Proteomes" id="UP000078390"/>
    </source>
</evidence>
<evidence type="ECO:0000256" key="9">
    <source>
        <dbReference type="ARBA" id="ARBA00023295"/>
    </source>
</evidence>
<keyword evidence="12" id="KW-0540">Nuclease</keyword>
<dbReference type="GO" id="GO:0140078">
    <property type="term" value="F:class I DNA-(apurinic or apyrimidinic site) endonuclease activity"/>
    <property type="evidence" value="ECO:0007669"/>
    <property type="project" value="UniProtKB-EC"/>
</dbReference>
<dbReference type="PATRIC" id="fig|999894.6.peg.2085"/>
<evidence type="ECO:0000256" key="2">
    <source>
        <dbReference type="ARBA" id="ARBA00022485"/>
    </source>
</evidence>
<evidence type="ECO:0000256" key="1">
    <source>
        <dbReference type="ARBA" id="ARBA00008343"/>
    </source>
</evidence>
<organism evidence="12 13">
    <name type="scientific">Thermosulfurimonas dismutans</name>
    <dbReference type="NCBI Taxonomy" id="999894"/>
    <lineage>
        <taxon>Bacteria</taxon>
        <taxon>Pseudomonadati</taxon>
        <taxon>Thermodesulfobacteriota</taxon>
        <taxon>Thermodesulfobacteria</taxon>
        <taxon>Thermodesulfobacteriales</taxon>
        <taxon>Thermodesulfobacteriaceae</taxon>
        <taxon>Thermosulfurimonas</taxon>
    </lineage>
</organism>
<dbReference type="SMART" id="SM00278">
    <property type="entry name" value="HhH1"/>
    <property type="match status" value="1"/>
</dbReference>
<dbReference type="CDD" id="cd00056">
    <property type="entry name" value="ENDO3c"/>
    <property type="match status" value="1"/>
</dbReference>
<keyword evidence="12" id="KW-0456">Lyase</keyword>
<dbReference type="InterPro" id="IPR000445">
    <property type="entry name" value="HhH_motif"/>
</dbReference>
<dbReference type="PIRSF" id="PIRSF001435">
    <property type="entry name" value="Nth"/>
    <property type="match status" value="1"/>
</dbReference>
<dbReference type="InterPro" id="IPR011257">
    <property type="entry name" value="DNA_glycosylase"/>
</dbReference>
<sequence length="223" mass="25690">MSSYLREVLLEIYRGLYYHFGPQHWWPAESPFEVCVGAILTQNTNWRNVERAIENLKTRGFLSPEALHRLSVEELAGLIRPAGYFRIKAQRLKAFVDFLVSRYEGELSALAEKETDEIRKELLSIKGIGPETADSILLYALERPVFVVDAYTKRILLRHGLTTEEAGYDELQELFMKSLPRDTQLYNEYHALLVACGKHYCLSRKPRCSSSEKNSCPLVRVMT</sequence>
<evidence type="ECO:0000256" key="7">
    <source>
        <dbReference type="ARBA" id="ARBA00023014"/>
    </source>
</evidence>
<dbReference type="GO" id="GO:0046872">
    <property type="term" value="F:metal ion binding"/>
    <property type="evidence" value="ECO:0007669"/>
    <property type="project" value="UniProtKB-KW"/>
</dbReference>
<evidence type="ECO:0000313" key="12">
    <source>
        <dbReference type="EMBL" id="OAQ19826.1"/>
    </source>
</evidence>
<evidence type="ECO:0000259" key="11">
    <source>
        <dbReference type="SMART" id="SM00478"/>
    </source>
</evidence>
<dbReference type="STRING" id="999894.TDIS_2080"/>
<dbReference type="GO" id="GO:0006284">
    <property type="term" value="P:base-excision repair"/>
    <property type="evidence" value="ECO:0007669"/>
    <property type="project" value="InterPro"/>
</dbReference>
<evidence type="ECO:0000256" key="8">
    <source>
        <dbReference type="ARBA" id="ARBA00023204"/>
    </source>
</evidence>
<dbReference type="EMBL" id="LWLG01000024">
    <property type="protein sequence ID" value="OAQ19826.1"/>
    <property type="molecule type" value="Genomic_DNA"/>
</dbReference>
<feature type="domain" description="HhH-GPD" evidence="11">
    <location>
        <begin position="40"/>
        <end position="199"/>
    </location>
</feature>
<dbReference type="InterPro" id="IPR003265">
    <property type="entry name" value="HhH-GPD_domain"/>
</dbReference>
<comment type="caution">
    <text evidence="12">The sequence shown here is derived from an EMBL/GenBank/DDBJ whole genome shotgun (WGS) entry which is preliminary data.</text>
</comment>
<keyword evidence="12" id="KW-0255">Endonuclease</keyword>
<evidence type="ECO:0000259" key="10">
    <source>
        <dbReference type="SMART" id="SM00278"/>
    </source>
</evidence>
<comment type="similarity">
    <text evidence="1">Belongs to the Nth/MutY family.</text>
</comment>
<dbReference type="GO" id="GO:0019104">
    <property type="term" value="F:DNA N-glycosylase activity"/>
    <property type="evidence" value="ECO:0007669"/>
    <property type="project" value="UniProtKB-ARBA"/>
</dbReference>
<keyword evidence="7" id="KW-0411">Iron-sulfur</keyword>
<evidence type="ECO:0000256" key="6">
    <source>
        <dbReference type="ARBA" id="ARBA00023004"/>
    </source>
</evidence>
<keyword evidence="3" id="KW-0479">Metal-binding</keyword>
<gene>
    <name evidence="12" type="ORF">TDIS_2080</name>
</gene>